<dbReference type="InterPro" id="IPR002820">
    <property type="entry name" value="Mopterin_CF_biosynth-C_dom"/>
</dbReference>
<dbReference type="AlphaFoldDB" id="A0A1N6YCP6"/>
<dbReference type="GO" id="GO:0006777">
    <property type="term" value="P:Mo-molybdopterin cofactor biosynthetic process"/>
    <property type="evidence" value="ECO:0007669"/>
    <property type="project" value="UniProtKB-UniRule"/>
</dbReference>
<evidence type="ECO:0000256" key="5">
    <source>
        <dbReference type="ARBA" id="ARBA00023239"/>
    </source>
</evidence>
<feature type="active site" evidence="6">
    <location>
        <position position="133"/>
    </location>
</feature>
<dbReference type="CDD" id="cd01420">
    <property type="entry name" value="MoaC_PE"/>
    <property type="match status" value="1"/>
</dbReference>
<dbReference type="PANTHER" id="PTHR22960:SF29">
    <property type="entry name" value="CYCLIC PYRANOPTERIN MONOPHOSPHATE SYNTHASE"/>
    <property type="match status" value="1"/>
</dbReference>
<dbReference type="Proteomes" id="UP000185669">
    <property type="component" value="Unassembled WGS sequence"/>
</dbReference>
<dbReference type="SUPFAM" id="SSF55040">
    <property type="entry name" value="Molybdenum cofactor biosynthesis protein C, MoaC"/>
    <property type="match status" value="1"/>
</dbReference>
<evidence type="ECO:0000313" key="8">
    <source>
        <dbReference type="EMBL" id="SIR12402.1"/>
    </source>
</evidence>
<reference evidence="9" key="1">
    <citation type="submission" date="2017-01" db="EMBL/GenBank/DDBJ databases">
        <authorList>
            <person name="Varghese N."/>
            <person name="Submissions S."/>
        </authorList>
    </citation>
    <scope>NUCLEOTIDE SEQUENCE [LARGE SCALE GENOMIC DNA]</scope>
    <source>
        <strain evidence="9">ATCC 700103</strain>
    </source>
</reference>
<dbReference type="STRING" id="56779.SAMN05421834_11418"/>
<feature type="binding site" evidence="6">
    <location>
        <begin position="81"/>
        <end position="83"/>
    </location>
    <ligand>
        <name>substrate</name>
    </ligand>
</feature>
<dbReference type="PANTHER" id="PTHR22960">
    <property type="entry name" value="MOLYBDOPTERIN COFACTOR SYNTHESIS PROTEIN A"/>
    <property type="match status" value="1"/>
</dbReference>
<gene>
    <name evidence="6" type="primary">moaC</name>
    <name evidence="8" type="ORF">SAMN05421834_11418</name>
</gene>
<dbReference type="HAMAP" id="MF_01224_B">
    <property type="entry name" value="MoaC_B"/>
    <property type="match status" value="1"/>
</dbReference>
<keyword evidence="4 6" id="KW-0501">Molybdenum cofactor biosynthesis</keyword>
<comment type="subunit">
    <text evidence="6">Homohexamer; trimer of dimers.</text>
</comment>
<dbReference type="Pfam" id="PF01967">
    <property type="entry name" value="MoaC"/>
    <property type="match status" value="1"/>
</dbReference>
<organism evidence="8 9">
    <name type="scientific">Halanaerobium kushneri</name>
    <dbReference type="NCBI Taxonomy" id="56779"/>
    <lineage>
        <taxon>Bacteria</taxon>
        <taxon>Bacillati</taxon>
        <taxon>Bacillota</taxon>
        <taxon>Clostridia</taxon>
        <taxon>Halanaerobiales</taxon>
        <taxon>Halanaerobiaceae</taxon>
        <taxon>Halanaerobium</taxon>
    </lineage>
</organism>
<evidence type="ECO:0000313" key="9">
    <source>
        <dbReference type="Proteomes" id="UP000185669"/>
    </source>
</evidence>
<dbReference type="InterPro" id="IPR050105">
    <property type="entry name" value="MoCo_biosynth_MoaA/MoaC"/>
</dbReference>
<evidence type="ECO:0000256" key="3">
    <source>
        <dbReference type="ARBA" id="ARBA00012575"/>
    </source>
</evidence>
<dbReference type="OrthoDB" id="9794429at2"/>
<dbReference type="EC" id="4.6.1.17" evidence="3 6"/>
<evidence type="ECO:0000256" key="6">
    <source>
        <dbReference type="HAMAP-Rule" id="MF_01224"/>
    </source>
</evidence>
<dbReference type="InterPro" id="IPR036522">
    <property type="entry name" value="MoaC_sf"/>
</dbReference>
<feature type="domain" description="Molybdopterin cofactor biosynthesis C (MoaC)" evidence="7">
    <location>
        <begin position="21"/>
        <end position="155"/>
    </location>
</feature>
<evidence type="ECO:0000256" key="2">
    <source>
        <dbReference type="ARBA" id="ARBA00005046"/>
    </source>
</evidence>
<dbReference type="GO" id="GO:0061799">
    <property type="term" value="F:cyclic pyranopterin monophosphate synthase activity"/>
    <property type="evidence" value="ECO:0007669"/>
    <property type="project" value="UniProtKB-UniRule"/>
</dbReference>
<feature type="binding site" evidence="6">
    <location>
        <begin position="118"/>
        <end position="119"/>
    </location>
    <ligand>
        <name>substrate</name>
    </ligand>
</feature>
<dbReference type="UniPathway" id="UPA00344"/>
<protein>
    <recommendedName>
        <fullName evidence="3 6">Cyclic pyranopterin monophosphate synthase</fullName>
        <ecNumber evidence="3 6">4.6.1.17</ecNumber>
    </recommendedName>
    <alternativeName>
        <fullName evidence="6">Molybdenum cofactor biosynthesis protein C</fullName>
    </alternativeName>
</protein>
<accession>A0A1N6YCP6</accession>
<dbReference type="NCBIfam" id="TIGR00581">
    <property type="entry name" value="moaC"/>
    <property type="match status" value="1"/>
</dbReference>
<comment type="pathway">
    <text evidence="2 6">Cofactor biosynthesis; molybdopterin biosynthesis.</text>
</comment>
<sequence length="164" mass="18037">MNQEISKKEFSHLDQNGKVKMVDVSEKKITQRTARAAGEIKMKAETLKMIKTGTVKKGSVLETARIAGITGAKKTSDLIPMCHPLLLSSIKVDFDLNFDDKIKITAEVKNSGQTGVEMEALTAVNLAALTIYDMTKAVDKSMEINNVRLIYKAGGKSGIYEREE</sequence>
<comment type="similarity">
    <text evidence="6">Belongs to the MoaC family.</text>
</comment>
<dbReference type="RefSeq" id="WP_076545326.1">
    <property type="nucleotide sequence ID" value="NZ_FTNC01000014.1"/>
</dbReference>
<comment type="function">
    <text evidence="6">Catalyzes the conversion of (8S)-3',8-cyclo-7,8-dihydroguanosine 5'-triphosphate to cyclic pyranopterin monophosphate (cPMP).</text>
</comment>
<keyword evidence="5 6" id="KW-0456">Lyase</keyword>
<dbReference type="InterPro" id="IPR047594">
    <property type="entry name" value="MoaC_bact/euk"/>
</dbReference>
<evidence type="ECO:0000256" key="1">
    <source>
        <dbReference type="ARBA" id="ARBA00001637"/>
    </source>
</evidence>
<comment type="catalytic activity">
    <reaction evidence="1 6">
        <text>(8S)-3',8-cyclo-7,8-dihydroguanosine 5'-triphosphate = cyclic pyranopterin phosphate + diphosphate</text>
        <dbReference type="Rhea" id="RHEA:49580"/>
        <dbReference type="ChEBI" id="CHEBI:33019"/>
        <dbReference type="ChEBI" id="CHEBI:59648"/>
        <dbReference type="ChEBI" id="CHEBI:131766"/>
        <dbReference type="EC" id="4.6.1.17"/>
    </reaction>
</comment>
<dbReference type="NCBIfam" id="NF006870">
    <property type="entry name" value="PRK09364.1"/>
    <property type="match status" value="1"/>
</dbReference>
<dbReference type="EMBL" id="FTNC01000014">
    <property type="protein sequence ID" value="SIR12402.1"/>
    <property type="molecule type" value="Genomic_DNA"/>
</dbReference>
<dbReference type="InterPro" id="IPR023045">
    <property type="entry name" value="MoaC"/>
</dbReference>
<name>A0A1N6YCP6_9FIRM</name>
<keyword evidence="9" id="KW-1185">Reference proteome</keyword>
<evidence type="ECO:0000259" key="7">
    <source>
        <dbReference type="Pfam" id="PF01967"/>
    </source>
</evidence>
<proteinExistence type="inferred from homology"/>
<dbReference type="Gene3D" id="3.30.70.640">
    <property type="entry name" value="Molybdopterin cofactor biosynthesis C (MoaC) domain"/>
    <property type="match status" value="1"/>
</dbReference>
<evidence type="ECO:0000256" key="4">
    <source>
        <dbReference type="ARBA" id="ARBA00023150"/>
    </source>
</evidence>